<protein>
    <submittedName>
        <fullName evidence="2">Uncharacterized protein</fullName>
    </submittedName>
</protein>
<evidence type="ECO:0000313" key="2">
    <source>
        <dbReference type="EMBL" id="KAK3870574.1"/>
    </source>
</evidence>
<name>A0AAE1FBP5_PETCI</name>
<dbReference type="AlphaFoldDB" id="A0AAE1FBP5"/>
<evidence type="ECO:0000256" key="1">
    <source>
        <dbReference type="SAM" id="MobiDB-lite"/>
    </source>
</evidence>
<dbReference type="SUPFAM" id="SSF52047">
    <property type="entry name" value="RNI-like"/>
    <property type="match status" value="1"/>
</dbReference>
<evidence type="ECO:0000313" key="3">
    <source>
        <dbReference type="Proteomes" id="UP001286313"/>
    </source>
</evidence>
<dbReference type="EMBL" id="JAWQEG010002645">
    <property type="protein sequence ID" value="KAK3870574.1"/>
    <property type="molecule type" value="Genomic_DNA"/>
</dbReference>
<dbReference type="Gene3D" id="3.80.10.10">
    <property type="entry name" value="Ribonuclease Inhibitor"/>
    <property type="match status" value="1"/>
</dbReference>
<accession>A0AAE1FBP5</accession>
<gene>
    <name evidence="2" type="ORF">Pcinc_024212</name>
</gene>
<comment type="caution">
    <text evidence="2">The sequence shown here is derived from an EMBL/GenBank/DDBJ whole genome shotgun (WGS) entry which is preliminary data.</text>
</comment>
<sequence length="404" mass="44672">MQSSRRGNGIKSRNPDQESSFTEASPELYSDFFTALRANSSITKISVRATQDGEPFSTQKIRLFFENFSLCLAKAKLKEIELKEIKLEVSGELRKAVERATSPLFKTCYTSQPTSLSHSAPNLTELHLTGLELGSNGFGGLVHLIQKSKNLKKLSLSMNKEALMSKTKIFQDKTENNLTPFDLHTGSLQMSKHATQKSKHAFINQHSTGTHSPGSNPPAPTPTTPTSFQTSLLDPQRELSYIFQDHLNTGTKLLPVSRCHYFIPGGKGQRLPLPLCISGQHKSVFHDLFCSIANSPLQSLTFLYPSLYLSVGDLVCLGDCVRRSKHLTGLKLPNLKSIESYMPILLAVGGSNAIQTLRIDSNTVSVWDKAFQLAVTSLRHNSTLRTLSLAHWTFDLQVGVRNSV</sequence>
<feature type="region of interest" description="Disordered" evidence="1">
    <location>
        <begin position="1"/>
        <end position="23"/>
    </location>
</feature>
<feature type="region of interest" description="Disordered" evidence="1">
    <location>
        <begin position="205"/>
        <end position="230"/>
    </location>
</feature>
<organism evidence="2 3">
    <name type="scientific">Petrolisthes cinctipes</name>
    <name type="common">Flat porcelain crab</name>
    <dbReference type="NCBI Taxonomy" id="88211"/>
    <lineage>
        <taxon>Eukaryota</taxon>
        <taxon>Metazoa</taxon>
        <taxon>Ecdysozoa</taxon>
        <taxon>Arthropoda</taxon>
        <taxon>Crustacea</taxon>
        <taxon>Multicrustacea</taxon>
        <taxon>Malacostraca</taxon>
        <taxon>Eumalacostraca</taxon>
        <taxon>Eucarida</taxon>
        <taxon>Decapoda</taxon>
        <taxon>Pleocyemata</taxon>
        <taxon>Anomura</taxon>
        <taxon>Galatheoidea</taxon>
        <taxon>Porcellanidae</taxon>
        <taxon>Petrolisthes</taxon>
    </lineage>
</organism>
<keyword evidence="3" id="KW-1185">Reference proteome</keyword>
<dbReference type="InterPro" id="IPR032675">
    <property type="entry name" value="LRR_dom_sf"/>
</dbReference>
<proteinExistence type="predicted"/>
<dbReference type="Proteomes" id="UP001286313">
    <property type="component" value="Unassembled WGS sequence"/>
</dbReference>
<reference evidence="2" key="1">
    <citation type="submission" date="2023-10" db="EMBL/GenBank/DDBJ databases">
        <title>Genome assemblies of two species of porcelain crab, Petrolisthes cinctipes and Petrolisthes manimaculis (Anomura: Porcellanidae).</title>
        <authorList>
            <person name="Angst P."/>
        </authorList>
    </citation>
    <scope>NUCLEOTIDE SEQUENCE</scope>
    <source>
        <strain evidence="2">PB745_01</strain>
        <tissue evidence="2">Gill</tissue>
    </source>
</reference>